<dbReference type="PANTHER" id="PTHR16487:SF0">
    <property type="entry name" value="PROTEIN PHOSPHATASE 4 REGULATORY SUBUNIT 2-RELATED"/>
    <property type="match status" value="1"/>
</dbReference>
<protein>
    <submittedName>
        <fullName evidence="3">PPP4R2-like protein</fullName>
    </submittedName>
</protein>
<evidence type="ECO:0000256" key="1">
    <source>
        <dbReference type="ARBA" id="ARBA00009207"/>
    </source>
</evidence>
<feature type="compositionally biased region" description="Basic and acidic residues" evidence="2">
    <location>
        <begin position="408"/>
        <end position="418"/>
    </location>
</feature>
<proteinExistence type="inferred from homology"/>
<feature type="compositionally biased region" description="Low complexity" evidence="2">
    <location>
        <begin position="120"/>
        <end position="129"/>
    </location>
</feature>
<dbReference type="Pfam" id="PF09184">
    <property type="entry name" value="PPP4R2"/>
    <property type="match status" value="1"/>
</dbReference>
<dbReference type="Proteomes" id="UP000308133">
    <property type="component" value="Unassembled WGS sequence"/>
</dbReference>
<feature type="compositionally biased region" description="Low complexity" evidence="2">
    <location>
        <begin position="60"/>
        <end position="74"/>
    </location>
</feature>
<dbReference type="AlphaFoldDB" id="A0A4U7B403"/>
<dbReference type="PANTHER" id="PTHR16487">
    <property type="entry name" value="PPP4R2-RELATED PROTEIN"/>
    <property type="match status" value="1"/>
</dbReference>
<evidence type="ECO:0000256" key="2">
    <source>
        <dbReference type="SAM" id="MobiDB-lite"/>
    </source>
</evidence>
<dbReference type="GO" id="GO:0030289">
    <property type="term" value="C:protein phosphatase 4 complex"/>
    <property type="evidence" value="ECO:0007669"/>
    <property type="project" value="InterPro"/>
</dbReference>
<dbReference type="GO" id="GO:0005737">
    <property type="term" value="C:cytoplasm"/>
    <property type="evidence" value="ECO:0007669"/>
    <property type="project" value="TreeGrafter"/>
</dbReference>
<evidence type="ECO:0000313" key="3">
    <source>
        <dbReference type="EMBL" id="TKX22844.1"/>
    </source>
</evidence>
<evidence type="ECO:0000313" key="4">
    <source>
        <dbReference type="Proteomes" id="UP000308133"/>
    </source>
</evidence>
<feature type="region of interest" description="Disordered" evidence="2">
    <location>
        <begin position="282"/>
        <end position="447"/>
    </location>
</feature>
<dbReference type="EMBL" id="PTQR01000060">
    <property type="protein sequence ID" value="TKX22844.1"/>
    <property type="molecule type" value="Genomic_DNA"/>
</dbReference>
<dbReference type="InterPro" id="IPR015267">
    <property type="entry name" value="PPP4R2"/>
</dbReference>
<organism evidence="3 4">
    <name type="scientific">Elsinoe australis</name>
    <dbReference type="NCBI Taxonomy" id="40998"/>
    <lineage>
        <taxon>Eukaryota</taxon>
        <taxon>Fungi</taxon>
        <taxon>Dikarya</taxon>
        <taxon>Ascomycota</taxon>
        <taxon>Pezizomycotina</taxon>
        <taxon>Dothideomycetes</taxon>
        <taxon>Dothideomycetidae</taxon>
        <taxon>Myriangiales</taxon>
        <taxon>Elsinoaceae</taxon>
        <taxon>Elsinoe</taxon>
    </lineage>
</organism>
<name>A0A4U7B403_9PEZI</name>
<dbReference type="GO" id="GO:0019888">
    <property type="term" value="F:protein phosphatase regulator activity"/>
    <property type="evidence" value="ECO:0007669"/>
    <property type="project" value="InterPro"/>
</dbReference>
<comment type="caution">
    <text evidence="3">The sequence shown here is derived from an EMBL/GenBank/DDBJ whole genome shotgun (WGS) entry which is preliminary data.</text>
</comment>
<dbReference type="GO" id="GO:0005634">
    <property type="term" value="C:nucleus"/>
    <property type="evidence" value="ECO:0007669"/>
    <property type="project" value="TreeGrafter"/>
</dbReference>
<feature type="region of interest" description="Disordered" evidence="2">
    <location>
        <begin position="41"/>
        <end position="129"/>
    </location>
</feature>
<gene>
    <name evidence="3" type="ORF">C1H76_4878</name>
</gene>
<feature type="compositionally biased region" description="Polar residues" evidence="2">
    <location>
        <begin position="282"/>
        <end position="293"/>
    </location>
</feature>
<feature type="compositionally biased region" description="Polar residues" evidence="2">
    <location>
        <begin position="88"/>
        <end position="98"/>
    </location>
</feature>
<accession>A0A4U7B403</accession>
<sequence>MATNQEILEAAARDGSLDIAEWPKVLENVLQRLHDIVYSEFPFPANPPTSFSAPSDRLDGSALGASPLAAPSPSQRKAQQEDALEADPSSQASNTNKENAAPTAAEKADTSMGPPPSRSATAPLDTDDALAPYPEMAASYKSSMNILKTSFAKSPPYTVQRLAELVLNPRKHYRHLPSFLNALDRIVSVSSSTTAFPLLHQSTTTNGMLFQNGEDEQANGVTGDEGLGGALLTPIPWLRHTNGTDDIMTRQQDGELHSESTETIEGPNGAGRIETVSVTVNGVSSAPPTQLSPTAGEGQTEMSTEQTLREQGAVTQGELIRQEQEAGVVPVAQTTARRNVGNGGDAMTSVEEEEGEELPHARGPEEIGMSDLGPQEGHLGAGRPLDLDAALGRRSKSPQPPPEEEGKEGESEQEKTEQGQEATEAESGAAKDDEGEYVLVDTEMAES</sequence>
<reference evidence="3 4" key="1">
    <citation type="submission" date="2018-02" db="EMBL/GenBank/DDBJ databases">
        <title>Draft genome sequences of Elsinoe sp., causing black scab on jojoba.</title>
        <authorList>
            <person name="Stodart B."/>
            <person name="Jeffress S."/>
            <person name="Ash G."/>
            <person name="Arun Chinnappa K."/>
        </authorList>
    </citation>
    <scope>NUCLEOTIDE SEQUENCE [LARGE SCALE GENOMIC DNA]</scope>
    <source>
        <strain evidence="3 4">Hillstone_2</strain>
    </source>
</reference>
<comment type="similarity">
    <text evidence="1">Belongs to the PPP4R2 family.</text>
</comment>